<keyword evidence="12" id="KW-1185">Reference proteome</keyword>
<keyword evidence="5" id="KW-0862">Zinc</keyword>
<comment type="subcellular location">
    <subcellularLocation>
        <location evidence="1">Nucleus</location>
    </subcellularLocation>
</comment>
<feature type="domain" description="PHD-type" evidence="10">
    <location>
        <begin position="15"/>
        <end position="74"/>
    </location>
</feature>
<evidence type="ECO:0000256" key="4">
    <source>
        <dbReference type="ARBA" id="ARBA00022771"/>
    </source>
</evidence>
<evidence type="ECO:0000256" key="3">
    <source>
        <dbReference type="ARBA" id="ARBA00022737"/>
    </source>
</evidence>
<dbReference type="InterPro" id="IPR013083">
    <property type="entry name" value="Znf_RING/FYVE/PHD"/>
</dbReference>
<dbReference type="Proteomes" id="UP000287033">
    <property type="component" value="Unassembled WGS sequence"/>
</dbReference>
<evidence type="ECO:0000313" key="12">
    <source>
        <dbReference type="Proteomes" id="UP000287033"/>
    </source>
</evidence>
<reference evidence="11 12" key="1">
    <citation type="journal article" date="2018" name="Nat. Ecol. Evol.">
        <title>Shark genomes provide insights into elasmobranch evolution and the origin of vertebrates.</title>
        <authorList>
            <person name="Hara Y"/>
            <person name="Yamaguchi K"/>
            <person name="Onimaru K"/>
            <person name="Kadota M"/>
            <person name="Koyanagi M"/>
            <person name="Keeley SD"/>
            <person name="Tatsumi K"/>
            <person name="Tanaka K"/>
            <person name="Motone F"/>
            <person name="Kageyama Y"/>
            <person name="Nozu R"/>
            <person name="Adachi N"/>
            <person name="Nishimura O"/>
            <person name="Nakagawa R"/>
            <person name="Tanegashima C"/>
            <person name="Kiyatake I"/>
            <person name="Matsumoto R"/>
            <person name="Murakumo K"/>
            <person name="Nishida K"/>
            <person name="Terakita A"/>
            <person name="Kuratani S"/>
            <person name="Sato K"/>
            <person name="Hyodo S Kuraku.S."/>
        </authorList>
    </citation>
    <scope>NUCLEOTIDE SEQUENCE [LARGE SCALE GENOMIC DNA]</scope>
</reference>
<dbReference type="Pfam" id="PF00628">
    <property type="entry name" value="PHD"/>
    <property type="match status" value="2"/>
</dbReference>
<dbReference type="GO" id="GO:0005634">
    <property type="term" value="C:nucleus"/>
    <property type="evidence" value="ECO:0007669"/>
    <property type="project" value="UniProtKB-SubCell"/>
</dbReference>
<evidence type="ECO:0000256" key="1">
    <source>
        <dbReference type="ARBA" id="ARBA00004123"/>
    </source>
</evidence>
<dbReference type="SMART" id="SM00249">
    <property type="entry name" value="PHD"/>
    <property type="match status" value="2"/>
</dbReference>
<evidence type="ECO:0000256" key="2">
    <source>
        <dbReference type="ARBA" id="ARBA00022723"/>
    </source>
</evidence>
<evidence type="ECO:0000256" key="5">
    <source>
        <dbReference type="ARBA" id="ARBA00022833"/>
    </source>
</evidence>
<dbReference type="PANTHER" id="PTHR45888">
    <property type="entry name" value="HL01030P-RELATED"/>
    <property type="match status" value="1"/>
</dbReference>
<comment type="caution">
    <text evidence="11">The sequence shown here is derived from an EMBL/GenBank/DDBJ whole genome shotgun (WGS) entry which is preliminary data.</text>
</comment>
<gene>
    <name evidence="11" type="ORF">chiPu_0004937</name>
</gene>
<sequence length="131" mass="14667">MNYTVHPSEPRANPFPICSFCLGTKEYNREKNPEDLISCADCGSSGHPSCLKFSPELTAHVKTLRWQCIECKTCSACRDQGKNADNMLFCDSCDRGFHMECCDPPLSKMPKGITEADVLETYLLFSKCTLL</sequence>
<dbReference type="Gene3D" id="3.30.40.10">
    <property type="entry name" value="Zinc/RING finger domain, C3HC4 (zinc finger)"/>
    <property type="match status" value="1"/>
</dbReference>
<keyword evidence="4 9" id="KW-0863">Zinc-finger</keyword>
<protein>
    <recommendedName>
        <fullName evidence="10">PHD-type domain-containing protein</fullName>
    </recommendedName>
</protein>
<dbReference type="GO" id="GO:0008270">
    <property type="term" value="F:zinc ion binding"/>
    <property type="evidence" value="ECO:0007669"/>
    <property type="project" value="UniProtKB-KW"/>
</dbReference>
<evidence type="ECO:0000256" key="6">
    <source>
        <dbReference type="ARBA" id="ARBA00023015"/>
    </source>
</evidence>
<evidence type="ECO:0000313" key="11">
    <source>
        <dbReference type="EMBL" id="GCC26520.1"/>
    </source>
</evidence>
<dbReference type="FunFam" id="3.30.40.10:FF:000035">
    <property type="entry name" value="Histone acetyltransferase"/>
    <property type="match status" value="1"/>
</dbReference>
<evidence type="ECO:0000256" key="9">
    <source>
        <dbReference type="PROSITE-ProRule" id="PRU00146"/>
    </source>
</evidence>
<dbReference type="OrthoDB" id="1903104at2759"/>
<evidence type="ECO:0000256" key="8">
    <source>
        <dbReference type="ARBA" id="ARBA00023242"/>
    </source>
</evidence>
<keyword evidence="2" id="KW-0479">Metal-binding</keyword>
<accession>A0A401S850</accession>
<keyword evidence="6" id="KW-0805">Transcription regulation</keyword>
<keyword evidence="8" id="KW-0539">Nucleus</keyword>
<proteinExistence type="predicted"/>
<keyword evidence="3" id="KW-0677">Repeat</keyword>
<dbReference type="STRING" id="137246.A0A401S850"/>
<dbReference type="OMA" id="LETYLLF"/>
<dbReference type="SUPFAM" id="SSF57903">
    <property type="entry name" value="FYVE/PHD zinc finger"/>
    <property type="match status" value="2"/>
</dbReference>
<dbReference type="InterPro" id="IPR011011">
    <property type="entry name" value="Znf_FYVE_PHD"/>
</dbReference>
<organism evidence="11 12">
    <name type="scientific">Chiloscyllium punctatum</name>
    <name type="common">Brownbanded bambooshark</name>
    <name type="synonym">Hemiscyllium punctatum</name>
    <dbReference type="NCBI Taxonomy" id="137246"/>
    <lineage>
        <taxon>Eukaryota</taxon>
        <taxon>Metazoa</taxon>
        <taxon>Chordata</taxon>
        <taxon>Craniata</taxon>
        <taxon>Vertebrata</taxon>
        <taxon>Chondrichthyes</taxon>
        <taxon>Elasmobranchii</taxon>
        <taxon>Galeomorphii</taxon>
        <taxon>Galeoidea</taxon>
        <taxon>Orectolobiformes</taxon>
        <taxon>Hemiscylliidae</taxon>
        <taxon>Chiloscyllium</taxon>
    </lineage>
</organism>
<dbReference type="PANTHER" id="PTHR45888:SF4">
    <property type="entry name" value="PHD FINGER PROTEIN 10"/>
    <property type="match status" value="1"/>
</dbReference>
<name>A0A401S850_CHIPU</name>
<evidence type="ECO:0000256" key="7">
    <source>
        <dbReference type="ARBA" id="ARBA00023163"/>
    </source>
</evidence>
<dbReference type="EMBL" id="BEZZ01000126">
    <property type="protein sequence ID" value="GCC26520.1"/>
    <property type="molecule type" value="Genomic_DNA"/>
</dbReference>
<dbReference type="InterPro" id="IPR019787">
    <property type="entry name" value="Znf_PHD-finger"/>
</dbReference>
<keyword evidence="7" id="KW-0804">Transcription</keyword>
<dbReference type="PROSITE" id="PS50016">
    <property type="entry name" value="ZF_PHD_2"/>
    <property type="match status" value="1"/>
</dbReference>
<evidence type="ECO:0000259" key="10">
    <source>
        <dbReference type="PROSITE" id="PS50016"/>
    </source>
</evidence>
<dbReference type="AlphaFoldDB" id="A0A401S850"/>
<dbReference type="InterPro" id="IPR001965">
    <property type="entry name" value="Znf_PHD"/>
</dbReference>